<keyword evidence="3 6" id="KW-0326">Glycosidase</keyword>
<dbReference type="PROSITE" id="PS00591">
    <property type="entry name" value="GH10_1"/>
    <property type="match status" value="1"/>
</dbReference>
<keyword evidence="9" id="KW-0858">Xylan degradation</keyword>
<comment type="catalytic activity">
    <reaction evidence="6">
        <text>Endohydrolysis of (1-&gt;4)-beta-D-xylosidic linkages in xylans.</text>
        <dbReference type="EC" id="3.2.1.8"/>
    </reaction>
</comment>
<dbReference type="SMART" id="SM00633">
    <property type="entry name" value="Glyco_10"/>
    <property type="match status" value="1"/>
</dbReference>
<dbReference type="InterPro" id="IPR044846">
    <property type="entry name" value="GH10"/>
</dbReference>
<evidence type="ECO:0000256" key="2">
    <source>
        <dbReference type="ARBA" id="ARBA00023277"/>
    </source>
</evidence>
<name>A0A3D8LIB8_9BACT</name>
<dbReference type="EC" id="3.2.1.8" evidence="6"/>
<evidence type="ECO:0000256" key="4">
    <source>
        <dbReference type="ARBA" id="ARBA00023326"/>
    </source>
</evidence>
<dbReference type="GO" id="GO:0031176">
    <property type="term" value="F:endo-1,4-beta-xylanase activity"/>
    <property type="evidence" value="ECO:0007669"/>
    <property type="project" value="UniProtKB-EC"/>
</dbReference>
<dbReference type="PANTHER" id="PTHR31490:SF90">
    <property type="entry name" value="ENDO-1,4-BETA-XYLANASE A"/>
    <property type="match status" value="1"/>
</dbReference>
<keyword evidence="7" id="KW-0732">Signal</keyword>
<dbReference type="Gene3D" id="3.20.20.80">
    <property type="entry name" value="Glycosidases"/>
    <property type="match status" value="1"/>
</dbReference>
<evidence type="ECO:0000256" key="3">
    <source>
        <dbReference type="ARBA" id="ARBA00023295"/>
    </source>
</evidence>
<comment type="similarity">
    <text evidence="6">Belongs to the glycosyl hydrolase 10 (cellulase F) family.</text>
</comment>
<keyword evidence="2 6" id="KW-0119">Carbohydrate metabolism</keyword>
<feature type="chain" id="PRO_5017556225" description="Beta-xylanase" evidence="7">
    <location>
        <begin position="28"/>
        <end position="384"/>
    </location>
</feature>
<dbReference type="InterPro" id="IPR001000">
    <property type="entry name" value="GH10_dom"/>
</dbReference>
<dbReference type="InterPro" id="IPR031158">
    <property type="entry name" value="GH10_AS"/>
</dbReference>
<evidence type="ECO:0000313" key="9">
    <source>
        <dbReference type="EMBL" id="RDV17193.1"/>
    </source>
</evidence>
<dbReference type="GO" id="GO:0045493">
    <property type="term" value="P:xylan catabolic process"/>
    <property type="evidence" value="ECO:0007669"/>
    <property type="project" value="UniProtKB-KW"/>
</dbReference>
<evidence type="ECO:0000256" key="5">
    <source>
        <dbReference type="PROSITE-ProRule" id="PRU10061"/>
    </source>
</evidence>
<evidence type="ECO:0000313" key="10">
    <source>
        <dbReference type="Proteomes" id="UP000256708"/>
    </source>
</evidence>
<dbReference type="PANTHER" id="PTHR31490">
    <property type="entry name" value="GLYCOSYL HYDROLASE"/>
    <property type="match status" value="1"/>
</dbReference>
<reference evidence="10" key="1">
    <citation type="submission" date="2018-08" db="EMBL/GenBank/DDBJ databases">
        <authorList>
            <person name="Liu Z.-W."/>
            <person name="Du Z.-J."/>
        </authorList>
    </citation>
    <scope>NUCLEOTIDE SEQUENCE [LARGE SCALE GENOMIC DNA]</scope>
    <source>
        <strain evidence="10">H4X</strain>
    </source>
</reference>
<proteinExistence type="inferred from homology"/>
<accession>A0A3D8LIB8</accession>
<sequence length="384" mass="43262">MMKRGILNKSIVAILGVVLLCGGCKVANTGAAETNTAELTLKDAYKNKFYIGTALNTQQITGQDTAAIKVVKQHFNAVVAENIMKSGLIQAREGEFRFDLADQFVAFGEQNNMYINGHTLIWHSQPPRWFFTDSLGNDVSREVMIQRMKDHIYTVVGRYKGRVNTWDVVNEAIMDDGSWRKTKFYEIIGEDFVKLAFQFAHEADPDAKLMYNDYSMALPGRRNGVVAMVKDLQQQGVRIDGIGMQGHIGLDHPSLEEFEKSLLAFSDLGLEVSITELDLSALPSPRRNVGADVATSFEYQQSLNPYTEGLPDSVTEAFNARYVDFFKLFLKHQDKITRVTLWGVNDGQSWKNNFPVRGRTDYPLLFDRENQPKSVVKALIQVAQ</sequence>
<feature type="domain" description="GH10" evidence="8">
    <location>
        <begin position="35"/>
        <end position="382"/>
    </location>
</feature>
<dbReference type="AlphaFoldDB" id="A0A3D8LIB8"/>
<dbReference type="Pfam" id="PF00331">
    <property type="entry name" value="Glyco_hydro_10"/>
    <property type="match status" value="1"/>
</dbReference>
<organism evidence="9 10">
    <name type="scientific">Pontibacter diazotrophicus</name>
    <dbReference type="NCBI Taxonomy" id="1400979"/>
    <lineage>
        <taxon>Bacteria</taxon>
        <taxon>Pseudomonadati</taxon>
        <taxon>Bacteroidota</taxon>
        <taxon>Cytophagia</taxon>
        <taxon>Cytophagales</taxon>
        <taxon>Hymenobacteraceae</taxon>
        <taxon>Pontibacter</taxon>
    </lineage>
</organism>
<dbReference type="InterPro" id="IPR017853">
    <property type="entry name" value="GH"/>
</dbReference>
<keyword evidence="1 6" id="KW-0378">Hydrolase</keyword>
<evidence type="ECO:0000259" key="8">
    <source>
        <dbReference type="PROSITE" id="PS51760"/>
    </source>
</evidence>
<dbReference type="RefSeq" id="WP_115563712.1">
    <property type="nucleotide sequence ID" value="NZ_QRGR01000001.1"/>
</dbReference>
<feature type="active site" description="Nucleophile" evidence="5">
    <location>
        <position position="276"/>
    </location>
</feature>
<dbReference type="OrthoDB" id="9809277at2"/>
<evidence type="ECO:0000256" key="7">
    <source>
        <dbReference type="SAM" id="SignalP"/>
    </source>
</evidence>
<dbReference type="Proteomes" id="UP000256708">
    <property type="component" value="Unassembled WGS sequence"/>
</dbReference>
<dbReference type="SUPFAM" id="SSF51445">
    <property type="entry name" value="(Trans)glycosidases"/>
    <property type="match status" value="1"/>
</dbReference>
<dbReference type="PROSITE" id="PS51760">
    <property type="entry name" value="GH10_2"/>
    <property type="match status" value="1"/>
</dbReference>
<feature type="signal peptide" evidence="7">
    <location>
        <begin position="1"/>
        <end position="27"/>
    </location>
</feature>
<comment type="caution">
    <text evidence="9">The sequence shown here is derived from an EMBL/GenBank/DDBJ whole genome shotgun (WGS) entry which is preliminary data.</text>
</comment>
<evidence type="ECO:0000256" key="6">
    <source>
        <dbReference type="RuleBase" id="RU361174"/>
    </source>
</evidence>
<dbReference type="EMBL" id="QRGR01000001">
    <property type="protein sequence ID" value="RDV17193.1"/>
    <property type="molecule type" value="Genomic_DNA"/>
</dbReference>
<protein>
    <recommendedName>
        <fullName evidence="6">Beta-xylanase</fullName>
        <ecNumber evidence="6">3.2.1.8</ecNumber>
    </recommendedName>
</protein>
<keyword evidence="4 6" id="KW-0624">Polysaccharide degradation</keyword>
<dbReference type="PRINTS" id="PR00134">
    <property type="entry name" value="GLHYDRLASE10"/>
</dbReference>
<evidence type="ECO:0000256" key="1">
    <source>
        <dbReference type="ARBA" id="ARBA00022801"/>
    </source>
</evidence>
<keyword evidence="10" id="KW-1185">Reference proteome</keyword>
<gene>
    <name evidence="9" type="ORF">DXT99_01405</name>
</gene>